<dbReference type="AlphaFoldDB" id="A0A8J4V855"/>
<proteinExistence type="predicted"/>
<sequence>MAFPCSEVFPLQPFPVVKSLVTTSGPTCRRGKPGVVQGKDFGIEFTSSSTFGPLFTCRIQTVSVSVGSKIKRFKNPDLLYALLIEISMFHKF</sequence>
<evidence type="ECO:0000313" key="1">
    <source>
        <dbReference type="EMBL" id="KAF3952078.1"/>
    </source>
</evidence>
<dbReference type="EMBL" id="JRKL02004654">
    <property type="protein sequence ID" value="KAF3952078.1"/>
    <property type="molecule type" value="Genomic_DNA"/>
</dbReference>
<keyword evidence="2" id="KW-1185">Reference proteome</keyword>
<protein>
    <submittedName>
        <fullName evidence="1">Uncharacterized protein</fullName>
    </submittedName>
</protein>
<reference evidence="1" key="1">
    <citation type="submission" date="2020-03" db="EMBL/GenBank/DDBJ databases">
        <title>Castanea mollissima Vanexum genome sequencing.</title>
        <authorList>
            <person name="Staton M."/>
        </authorList>
    </citation>
    <scope>NUCLEOTIDE SEQUENCE</scope>
    <source>
        <tissue evidence="1">Leaf</tissue>
    </source>
</reference>
<accession>A0A8J4V855</accession>
<gene>
    <name evidence="1" type="ORF">CMV_022332</name>
</gene>
<dbReference type="Proteomes" id="UP000737018">
    <property type="component" value="Unassembled WGS sequence"/>
</dbReference>
<organism evidence="1 2">
    <name type="scientific">Castanea mollissima</name>
    <name type="common">Chinese chestnut</name>
    <dbReference type="NCBI Taxonomy" id="60419"/>
    <lineage>
        <taxon>Eukaryota</taxon>
        <taxon>Viridiplantae</taxon>
        <taxon>Streptophyta</taxon>
        <taxon>Embryophyta</taxon>
        <taxon>Tracheophyta</taxon>
        <taxon>Spermatophyta</taxon>
        <taxon>Magnoliopsida</taxon>
        <taxon>eudicotyledons</taxon>
        <taxon>Gunneridae</taxon>
        <taxon>Pentapetalae</taxon>
        <taxon>rosids</taxon>
        <taxon>fabids</taxon>
        <taxon>Fagales</taxon>
        <taxon>Fagaceae</taxon>
        <taxon>Castanea</taxon>
    </lineage>
</organism>
<evidence type="ECO:0000313" key="2">
    <source>
        <dbReference type="Proteomes" id="UP000737018"/>
    </source>
</evidence>
<comment type="caution">
    <text evidence="1">The sequence shown here is derived from an EMBL/GenBank/DDBJ whole genome shotgun (WGS) entry which is preliminary data.</text>
</comment>
<name>A0A8J4V855_9ROSI</name>